<feature type="transmembrane region" description="Helical" evidence="1">
    <location>
        <begin position="66"/>
        <end position="85"/>
    </location>
</feature>
<protein>
    <submittedName>
        <fullName evidence="2">Uncharacterized protein</fullName>
    </submittedName>
</protein>
<dbReference type="EMBL" id="JXTB01000062">
    <property type="protein sequence ID" value="PON68506.1"/>
    <property type="molecule type" value="Genomic_DNA"/>
</dbReference>
<name>A0A2P5D5H8_PARAD</name>
<evidence type="ECO:0000313" key="3">
    <source>
        <dbReference type="Proteomes" id="UP000237105"/>
    </source>
</evidence>
<evidence type="ECO:0000313" key="2">
    <source>
        <dbReference type="EMBL" id="PON68506.1"/>
    </source>
</evidence>
<feature type="transmembrane region" description="Helical" evidence="1">
    <location>
        <begin position="92"/>
        <end position="109"/>
    </location>
</feature>
<dbReference type="Proteomes" id="UP000237105">
    <property type="component" value="Unassembled WGS sequence"/>
</dbReference>
<proteinExistence type="predicted"/>
<organism evidence="2 3">
    <name type="scientific">Parasponia andersonii</name>
    <name type="common">Sponia andersonii</name>
    <dbReference type="NCBI Taxonomy" id="3476"/>
    <lineage>
        <taxon>Eukaryota</taxon>
        <taxon>Viridiplantae</taxon>
        <taxon>Streptophyta</taxon>
        <taxon>Embryophyta</taxon>
        <taxon>Tracheophyta</taxon>
        <taxon>Spermatophyta</taxon>
        <taxon>Magnoliopsida</taxon>
        <taxon>eudicotyledons</taxon>
        <taxon>Gunneridae</taxon>
        <taxon>Pentapetalae</taxon>
        <taxon>rosids</taxon>
        <taxon>fabids</taxon>
        <taxon>Rosales</taxon>
        <taxon>Cannabaceae</taxon>
        <taxon>Parasponia</taxon>
    </lineage>
</organism>
<feature type="transmembrane region" description="Helical" evidence="1">
    <location>
        <begin position="129"/>
        <end position="148"/>
    </location>
</feature>
<gene>
    <name evidence="2" type="ORF">PanWU01x14_094770</name>
</gene>
<keyword evidence="1" id="KW-0472">Membrane</keyword>
<sequence>MVGIALASDDWLAKWKGFEISLSFKRLWINYRVILWDHVVRGGVILYNTLFITQGFSAPSVEHLDGFFFFLSCGAGLVSFGLIYGSPSLSDYLLVVLLIKVPFVRSFILEPPLVYCTPQLAKHHSLTCRLQILVVLLGYLVFSIIHSLPIDRFCMVLMHIY</sequence>
<keyword evidence="1" id="KW-0812">Transmembrane</keyword>
<dbReference type="AlphaFoldDB" id="A0A2P5D5H8"/>
<accession>A0A2P5D5H8</accession>
<evidence type="ECO:0000256" key="1">
    <source>
        <dbReference type="SAM" id="Phobius"/>
    </source>
</evidence>
<keyword evidence="1" id="KW-1133">Transmembrane helix</keyword>
<keyword evidence="3" id="KW-1185">Reference proteome</keyword>
<reference evidence="3" key="1">
    <citation type="submission" date="2016-06" db="EMBL/GenBank/DDBJ databases">
        <title>Parallel loss of symbiosis genes in relatives of nitrogen-fixing non-legume Parasponia.</title>
        <authorList>
            <person name="Van Velzen R."/>
            <person name="Holmer R."/>
            <person name="Bu F."/>
            <person name="Rutten L."/>
            <person name="Van Zeijl A."/>
            <person name="Liu W."/>
            <person name="Santuari L."/>
            <person name="Cao Q."/>
            <person name="Sharma T."/>
            <person name="Shen D."/>
            <person name="Roswanjaya Y."/>
            <person name="Wardhani T."/>
            <person name="Kalhor M.S."/>
            <person name="Jansen J."/>
            <person name="Van den Hoogen J."/>
            <person name="Gungor B."/>
            <person name="Hartog M."/>
            <person name="Hontelez J."/>
            <person name="Verver J."/>
            <person name="Yang W.-C."/>
            <person name="Schijlen E."/>
            <person name="Repin R."/>
            <person name="Schilthuizen M."/>
            <person name="Schranz E."/>
            <person name="Heidstra R."/>
            <person name="Miyata K."/>
            <person name="Fedorova E."/>
            <person name="Kohlen W."/>
            <person name="Bisseling T."/>
            <person name="Smit S."/>
            <person name="Geurts R."/>
        </authorList>
    </citation>
    <scope>NUCLEOTIDE SEQUENCE [LARGE SCALE GENOMIC DNA]</scope>
    <source>
        <strain evidence="3">cv. WU1-14</strain>
    </source>
</reference>
<comment type="caution">
    <text evidence="2">The sequence shown here is derived from an EMBL/GenBank/DDBJ whole genome shotgun (WGS) entry which is preliminary data.</text>
</comment>